<keyword evidence="3" id="KW-1185">Reference proteome</keyword>
<feature type="region of interest" description="Disordered" evidence="1">
    <location>
        <begin position="1"/>
        <end position="32"/>
    </location>
</feature>
<gene>
    <name evidence="2" type="ORF">RM704_31520</name>
</gene>
<comment type="caution">
    <text evidence="2">The sequence shown here is derived from an EMBL/GenBank/DDBJ whole genome shotgun (WGS) entry which is preliminary data.</text>
</comment>
<protein>
    <submittedName>
        <fullName evidence="2">Uncharacterized protein</fullName>
    </submittedName>
</protein>
<accession>A0ABU2Z5R6</accession>
<evidence type="ECO:0000256" key="1">
    <source>
        <dbReference type="SAM" id="MobiDB-lite"/>
    </source>
</evidence>
<evidence type="ECO:0000313" key="3">
    <source>
        <dbReference type="Proteomes" id="UP001180737"/>
    </source>
</evidence>
<dbReference type="RefSeq" id="WP_033530388.1">
    <property type="nucleotide sequence ID" value="NZ_JAVRFJ010000033.1"/>
</dbReference>
<proteinExistence type="predicted"/>
<name>A0ABU2Z5R6_9ACTN</name>
<dbReference type="Proteomes" id="UP001180737">
    <property type="component" value="Unassembled WGS sequence"/>
</dbReference>
<dbReference type="EMBL" id="JAVRFJ010000033">
    <property type="protein sequence ID" value="MDT0571930.1"/>
    <property type="molecule type" value="Genomic_DNA"/>
</dbReference>
<sequence>MYDQTRAQQPADRPPGVSGSRTTGPEPLLPSDEREKIVRRLGHALNTFADAPDKALEEAESAFDEATAALMHALADRRSAMRAGWQDQDPETQSAELRIALREYREITGRLLRA</sequence>
<evidence type="ECO:0000313" key="2">
    <source>
        <dbReference type="EMBL" id="MDT0571930.1"/>
    </source>
</evidence>
<reference evidence="2" key="1">
    <citation type="submission" date="2024-05" db="EMBL/GenBank/DDBJ databases">
        <title>30 novel species of actinomycetes from the DSMZ collection.</title>
        <authorList>
            <person name="Nouioui I."/>
        </authorList>
    </citation>
    <scope>NUCLEOTIDE SEQUENCE</scope>
    <source>
        <strain evidence="2">DSM 3412</strain>
    </source>
</reference>
<organism evidence="2 3">
    <name type="scientific">Streptomyces gottesmaniae</name>
    <dbReference type="NCBI Taxonomy" id="3075518"/>
    <lineage>
        <taxon>Bacteria</taxon>
        <taxon>Bacillati</taxon>
        <taxon>Actinomycetota</taxon>
        <taxon>Actinomycetes</taxon>
        <taxon>Kitasatosporales</taxon>
        <taxon>Streptomycetaceae</taxon>
        <taxon>Streptomyces</taxon>
    </lineage>
</organism>